<name>A0ACA9Q8K1_9GLOM</name>
<accession>A0ACA9Q8K1</accession>
<organism evidence="1 2">
    <name type="scientific">Dentiscutata heterogama</name>
    <dbReference type="NCBI Taxonomy" id="1316150"/>
    <lineage>
        <taxon>Eukaryota</taxon>
        <taxon>Fungi</taxon>
        <taxon>Fungi incertae sedis</taxon>
        <taxon>Mucoromycota</taxon>
        <taxon>Glomeromycotina</taxon>
        <taxon>Glomeromycetes</taxon>
        <taxon>Diversisporales</taxon>
        <taxon>Gigasporaceae</taxon>
        <taxon>Dentiscutata</taxon>
    </lineage>
</organism>
<feature type="non-terminal residue" evidence="1">
    <location>
        <position position="1"/>
    </location>
</feature>
<evidence type="ECO:0000313" key="1">
    <source>
        <dbReference type="EMBL" id="CAG8741025.1"/>
    </source>
</evidence>
<sequence>TSNIVTCFRYGEKGHYFRDCFTEKEIPVLYKEKSTQLTRIVKCKTKALL</sequence>
<keyword evidence="2" id="KW-1185">Reference proteome</keyword>
<reference evidence="1" key="1">
    <citation type="submission" date="2021-06" db="EMBL/GenBank/DDBJ databases">
        <authorList>
            <person name="Kallberg Y."/>
            <person name="Tangrot J."/>
            <person name="Rosling A."/>
        </authorList>
    </citation>
    <scope>NUCLEOTIDE SEQUENCE</scope>
    <source>
        <strain evidence="1">IL203A</strain>
    </source>
</reference>
<dbReference type="EMBL" id="CAJVPU010041245">
    <property type="protein sequence ID" value="CAG8741025.1"/>
    <property type="molecule type" value="Genomic_DNA"/>
</dbReference>
<evidence type="ECO:0000313" key="2">
    <source>
        <dbReference type="Proteomes" id="UP000789702"/>
    </source>
</evidence>
<protein>
    <submittedName>
        <fullName evidence="1">13938_t:CDS:1</fullName>
    </submittedName>
</protein>
<gene>
    <name evidence="1" type="ORF">DHETER_LOCUS14045</name>
</gene>
<comment type="caution">
    <text evidence="1">The sequence shown here is derived from an EMBL/GenBank/DDBJ whole genome shotgun (WGS) entry which is preliminary data.</text>
</comment>
<proteinExistence type="predicted"/>
<dbReference type="Proteomes" id="UP000789702">
    <property type="component" value="Unassembled WGS sequence"/>
</dbReference>